<evidence type="ECO:0000313" key="12">
    <source>
        <dbReference type="Proteomes" id="UP000308528"/>
    </source>
</evidence>
<sequence length="601" mass="68991">MCGIYGQVADLPRERLTANADRALELLAHRGPDGDGKEGGRGWIFGHRRLAIFDTSDLGRQPMVGWNRTLIFNGAIYNFQSLRDELEKLGYRFRSRTDSEVILAAYDRWGTDCFGRFNGMWALAIYDDLRREVILSRDRFGIKPLYFSESRGVTFASEPRAVVETLTERPALERRIGEEFLFKGWQDHRPETIFGGVRQFPPGHFAMVPVDAPEMVQIEAFYDLAEATARVSVPNSLPEAIDEVRHLFERSVHLQTQSDVGRCITLSGGIDSSSIAGVMSTQRDARPATFSALFPGTPFDETPYVESVNRLHGLPGNSFKPLYHDFIADFERCQWHQGQPLASMAVAIHYSLMRRIHESGEKVILNGQGADEIGAGYDKFYLPLLREHWVHRPWRIGQTLWGYGRHHRLNHRGAVFRLWTTVAGTGARRPNYAGTYFDRLELPRFDRSADADVRTTSVNLLREVGLPVLLRHEDRNTMAFGLESRVAFLDHRLVEYLLALPADWKIQAGVRKYVLREACRNVLPAKVYNRHDKLGFATPEQSWMEGDVQPYLRAADDAYRQEYLSEAGRDRCHLIMKQRRRGEYKFVFRCWSWMQFVAGQR</sequence>
<keyword evidence="6 8" id="KW-0315">Glutamine amidotransferase</keyword>
<dbReference type="GO" id="GO:0005524">
    <property type="term" value="F:ATP binding"/>
    <property type="evidence" value="ECO:0007669"/>
    <property type="project" value="UniProtKB-KW"/>
</dbReference>
<dbReference type="SUPFAM" id="SSF56235">
    <property type="entry name" value="N-terminal nucleophile aminohydrolases (Ntn hydrolases)"/>
    <property type="match status" value="1"/>
</dbReference>
<dbReference type="PANTHER" id="PTHR43284:SF1">
    <property type="entry name" value="ASPARAGINE SYNTHETASE"/>
    <property type="match status" value="1"/>
</dbReference>
<name>A0A4S4NRU6_9BACT</name>
<evidence type="ECO:0000256" key="7">
    <source>
        <dbReference type="ARBA" id="ARBA00048741"/>
    </source>
</evidence>
<dbReference type="InterPro" id="IPR017932">
    <property type="entry name" value="GATase_2_dom"/>
</dbReference>
<dbReference type="InterPro" id="IPR051786">
    <property type="entry name" value="ASN_synthetase/amidase"/>
</dbReference>
<evidence type="ECO:0000256" key="3">
    <source>
        <dbReference type="ARBA" id="ARBA00012737"/>
    </source>
</evidence>
<keyword evidence="5 9" id="KW-0067">ATP-binding</keyword>
<evidence type="ECO:0000256" key="8">
    <source>
        <dbReference type="PIRSR" id="PIRSR001589-1"/>
    </source>
</evidence>
<dbReference type="CDD" id="cd01991">
    <property type="entry name" value="Asn_synthase_B_C"/>
    <property type="match status" value="1"/>
</dbReference>
<dbReference type="InterPro" id="IPR029055">
    <property type="entry name" value="Ntn_hydrolases_N"/>
</dbReference>
<feature type="active site" description="For GATase activity" evidence="8">
    <location>
        <position position="2"/>
    </location>
</feature>
<dbReference type="GO" id="GO:0005829">
    <property type="term" value="C:cytosol"/>
    <property type="evidence" value="ECO:0007669"/>
    <property type="project" value="TreeGrafter"/>
</dbReference>
<dbReference type="InterPro" id="IPR014729">
    <property type="entry name" value="Rossmann-like_a/b/a_fold"/>
</dbReference>
<proteinExistence type="inferred from homology"/>
<evidence type="ECO:0000256" key="1">
    <source>
        <dbReference type="ARBA" id="ARBA00005187"/>
    </source>
</evidence>
<feature type="binding site" evidence="9">
    <location>
        <position position="98"/>
    </location>
    <ligand>
        <name>L-glutamine</name>
        <dbReference type="ChEBI" id="CHEBI:58359"/>
    </ligand>
</feature>
<comment type="similarity">
    <text evidence="2">Belongs to the asparagine synthetase family.</text>
</comment>
<dbReference type="GO" id="GO:0004066">
    <property type="term" value="F:asparagine synthase (glutamine-hydrolyzing) activity"/>
    <property type="evidence" value="ECO:0007669"/>
    <property type="project" value="UniProtKB-EC"/>
</dbReference>
<dbReference type="EC" id="6.3.5.4" evidence="3"/>
<accession>A0A4S4NRU6</accession>
<dbReference type="InterPro" id="IPR001962">
    <property type="entry name" value="Asn_synthase"/>
</dbReference>
<dbReference type="GO" id="GO:0006529">
    <property type="term" value="P:asparagine biosynthetic process"/>
    <property type="evidence" value="ECO:0007669"/>
    <property type="project" value="UniProtKB-KW"/>
</dbReference>
<dbReference type="Pfam" id="PF00733">
    <property type="entry name" value="Asn_synthase"/>
    <property type="match status" value="1"/>
</dbReference>
<evidence type="ECO:0000256" key="9">
    <source>
        <dbReference type="PIRSR" id="PIRSR001589-2"/>
    </source>
</evidence>
<keyword evidence="11" id="KW-0436">Ligase</keyword>
<keyword evidence="8" id="KW-0061">Asparagine biosynthesis</keyword>
<dbReference type="SUPFAM" id="SSF52402">
    <property type="entry name" value="Adenine nucleotide alpha hydrolases-like"/>
    <property type="match status" value="1"/>
</dbReference>
<keyword evidence="8" id="KW-0028">Amino-acid biosynthesis</keyword>
<dbReference type="PROSITE" id="PS51278">
    <property type="entry name" value="GATASE_TYPE_2"/>
    <property type="match status" value="1"/>
</dbReference>
<feature type="domain" description="Glutamine amidotransferase type-2" evidence="10">
    <location>
        <begin position="2"/>
        <end position="211"/>
    </location>
</feature>
<keyword evidence="4 9" id="KW-0547">Nucleotide-binding</keyword>
<dbReference type="InterPro" id="IPR006426">
    <property type="entry name" value="Asn_synth_AEB"/>
</dbReference>
<evidence type="ECO:0000256" key="4">
    <source>
        <dbReference type="ARBA" id="ARBA00022741"/>
    </source>
</evidence>
<dbReference type="InterPro" id="IPR033738">
    <property type="entry name" value="AsnB_N"/>
</dbReference>
<dbReference type="RefSeq" id="WP_136455957.1">
    <property type="nucleotide sequence ID" value="NZ_SRSF01000001.1"/>
</dbReference>
<keyword evidence="12" id="KW-1185">Reference proteome</keyword>
<dbReference type="CDD" id="cd00712">
    <property type="entry name" value="AsnB"/>
    <property type="match status" value="1"/>
</dbReference>
<comment type="pathway">
    <text evidence="1">Amino-acid biosynthesis; L-asparagine biosynthesis; L-asparagine from L-aspartate (L-Gln route): step 1/1.</text>
</comment>
<evidence type="ECO:0000256" key="6">
    <source>
        <dbReference type="ARBA" id="ARBA00022962"/>
    </source>
</evidence>
<dbReference type="Proteomes" id="UP000308528">
    <property type="component" value="Unassembled WGS sequence"/>
</dbReference>
<comment type="caution">
    <text evidence="11">The sequence shown here is derived from an EMBL/GenBank/DDBJ whole genome shotgun (WGS) entry which is preliminary data.</text>
</comment>
<comment type="catalytic activity">
    <reaction evidence="7">
        <text>L-aspartate + L-glutamine + ATP + H2O = L-asparagine + L-glutamate + AMP + diphosphate + H(+)</text>
        <dbReference type="Rhea" id="RHEA:12228"/>
        <dbReference type="ChEBI" id="CHEBI:15377"/>
        <dbReference type="ChEBI" id="CHEBI:15378"/>
        <dbReference type="ChEBI" id="CHEBI:29985"/>
        <dbReference type="ChEBI" id="CHEBI:29991"/>
        <dbReference type="ChEBI" id="CHEBI:30616"/>
        <dbReference type="ChEBI" id="CHEBI:33019"/>
        <dbReference type="ChEBI" id="CHEBI:58048"/>
        <dbReference type="ChEBI" id="CHEBI:58359"/>
        <dbReference type="ChEBI" id="CHEBI:456215"/>
        <dbReference type="EC" id="6.3.5.4"/>
    </reaction>
</comment>
<dbReference type="AlphaFoldDB" id="A0A4S4NRU6"/>
<reference evidence="11 12" key="1">
    <citation type="submission" date="2019-04" db="EMBL/GenBank/DDBJ databases">
        <title>Lewinella litorea sp. nov., isolated from a marine sand.</title>
        <authorList>
            <person name="Yoon J.-H."/>
        </authorList>
    </citation>
    <scope>NUCLEOTIDE SEQUENCE [LARGE SCALE GENOMIC DNA]</scope>
    <source>
        <strain evidence="11 12">HSMS-39</strain>
    </source>
</reference>
<dbReference type="Gene3D" id="3.40.50.620">
    <property type="entry name" value="HUPs"/>
    <property type="match status" value="1"/>
</dbReference>
<dbReference type="OrthoDB" id="9763290at2"/>
<organism evidence="11 12">
    <name type="scientific">Neolewinella litorea</name>
    <dbReference type="NCBI Taxonomy" id="2562452"/>
    <lineage>
        <taxon>Bacteria</taxon>
        <taxon>Pseudomonadati</taxon>
        <taxon>Bacteroidota</taxon>
        <taxon>Saprospiria</taxon>
        <taxon>Saprospirales</taxon>
        <taxon>Lewinellaceae</taxon>
        <taxon>Neolewinella</taxon>
    </lineage>
</organism>
<gene>
    <name evidence="11" type="primary">asnB</name>
    <name evidence="11" type="ORF">E4021_00615</name>
</gene>
<evidence type="ECO:0000256" key="2">
    <source>
        <dbReference type="ARBA" id="ARBA00005752"/>
    </source>
</evidence>
<protein>
    <recommendedName>
        <fullName evidence="3">asparagine synthase (glutamine-hydrolyzing)</fullName>
        <ecNumber evidence="3">6.3.5.4</ecNumber>
    </recommendedName>
</protein>
<evidence type="ECO:0000313" key="11">
    <source>
        <dbReference type="EMBL" id="THH41131.1"/>
    </source>
</evidence>
<dbReference type="PANTHER" id="PTHR43284">
    <property type="entry name" value="ASPARAGINE SYNTHETASE (GLUTAMINE-HYDROLYZING)"/>
    <property type="match status" value="1"/>
</dbReference>
<dbReference type="Pfam" id="PF13537">
    <property type="entry name" value="GATase_7"/>
    <property type="match status" value="1"/>
</dbReference>
<dbReference type="PIRSF" id="PIRSF001589">
    <property type="entry name" value="Asn_synthetase_glu-h"/>
    <property type="match status" value="1"/>
</dbReference>
<evidence type="ECO:0000256" key="5">
    <source>
        <dbReference type="ARBA" id="ARBA00022840"/>
    </source>
</evidence>
<dbReference type="Gene3D" id="3.60.20.10">
    <property type="entry name" value="Glutamine Phosphoribosylpyrophosphate, subunit 1, domain 1"/>
    <property type="match status" value="1"/>
</dbReference>
<evidence type="ECO:0000259" key="10">
    <source>
        <dbReference type="PROSITE" id="PS51278"/>
    </source>
</evidence>
<dbReference type="EMBL" id="SRSF01000001">
    <property type="protein sequence ID" value="THH41131.1"/>
    <property type="molecule type" value="Genomic_DNA"/>
</dbReference>
<dbReference type="NCBIfam" id="TIGR01536">
    <property type="entry name" value="asn_synth_AEB"/>
    <property type="match status" value="1"/>
</dbReference>